<dbReference type="SUPFAM" id="SSF53335">
    <property type="entry name" value="S-adenosyl-L-methionine-dependent methyltransferases"/>
    <property type="match status" value="1"/>
</dbReference>
<keyword evidence="4" id="KW-0808">Transferase</keyword>
<dbReference type="InterPro" id="IPR029063">
    <property type="entry name" value="SAM-dependent_MTases_sf"/>
</dbReference>
<evidence type="ECO:0000256" key="1">
    <source>
        <dbReference type="ARBA" id="ARBA00004953"/>
    </source>
</evidence>
<evidence type="ECO:0000259" key="6">
    <source>
        <dbReference type="Pfam" id="PF00590"/>
    </source>
</evidence>
<dbReference type="PANTHER" id="PTHR43182:SF1">
    <property type="entry name" value="COBALT-PRECORRIN-7 C(5)-METHYLTRANSFERASE"/>
    <property type="match status" value="1"/>
</dbReference>
<dbReference type="NCBIfam" id="TIGR02467">
    <property type="entry name" value="CbiE"/>
    <property type="match status" value="1"/>
</dbReference>
<dbReference type="InterPro" id="IPR035996">
    <property type="entry name" value="4pyrrol_Methylase_sf"/>
</dbReference>
<organism evidence="7 8">
    <name type="scientific">Pseudonocardia eucalypti</name>
    <dbReference type="NCBI Taxonomy" id="648755"/>
    <lineage>
        <taxon>Bacteria</taxon>
        <taxon>Bacillati</taxon>
        <taxon>Actinomycetota</taxon>
        <taxon>Actinomycetes</taxon>
        <taxon>Pseudonocardiales</taxon>
        <taxon>Pseudonocardiaceae</taxon>
        <taxon>Pseudonocardia</taxon>
    </lineage>
</organism>
<accession>A0ABP9R9X1</accession>
<proteinExistence type="predicted"/>
<dbReference type="PANTHER" id="PTHR43182">
    <property type="entry name" value="COBALT-PRECORRIN-6B C(15)-METHYLTRANSFERASE (DECARBOXYLATING)"/>
    <property type="match status" value="1"/>
</dbReference>
<dbReference type="InterPro" id="IPR014777">
    <property type="entry name" value="4pyrrole_Mease_sub1"/>
</dbReference>
<reference evidence="8" key="1">
    <citation type="journal article" date="2019" name="Int. J. Syst. Evol. Microbiol.">
        <title>The Global Catalogue of Microorganisms (GCM) 10K type strain sequencing project: providing services to taxonomists for standard genome sequencing and annotation.</title>
        <authorList>
            <consortium name="The Broad Institute Genomics Platform"/>
            <consortium name="The Broad Institute Genome Sequencing Center for Infectious Disease"/>
            <person name="Wu L."/>
            <person name="Ma J."/>
        </authorList>
    </citation>
    <scope>NUCLEOTIDE SEQUENCE [LARGE SCALE GENOMIC DNA]</scope>
    <source>
        <strain evidence="8">JCM 18303</strain>
    </source>
</reference>
<dbReference type="SUPFAM" id="SSF53790">
    <property type="entry name" value="Tetrapyrrole methylase"/>
    <property type="match status" value="1"/>
</dbReference>
<dbReference type="Gene3D" id="3.40.1010.10">
    <property type="entry name" value="Cobalt-precorrin-4 Transmethylase, Domain 1"/>
    <property type="match status" value="1"/>
</dbReference>
<dbReference type="InterPro" id="IPR006365">
    <property type="entry name" value="Cbl_synth_CobL"/>
</dbReference>
<evidence type="ECO:0000313" key="8">
    <source>
        <dbReference type="Proteomes" id="UP001428817"/>
    </source>
</evidence>
<gene>
    <name evidence="7" type="ORF">GCM10023321_74470</name>
</gene>
<dbReference type="PIRSF" id="PIRSF036428">
    <property type="entry name" value="CobL"/>
    <property type="match status" value="1"/>
</dbReference>
<evidence type="ECO:0000256" key="5">
    <source>
        <dbReference type="ARBA" id="ARBA00022691"/>
    </source>
</evidence>
<comment type="caution">
    <text evidence="7">The sequence shown here is derived from an EMBL/GenBank/DDBJ whole genome shotgun (WGS) entry which is preliminary data.</text>
</comment>
<dbReference type="NCBIfam" id="TIGR02469">
    <property type="entry name" value="CbiT"/>
    <property type="match status" value="1"/>
</dbReference>
<dbReference type="Proteomes" id="UP001428817">
    <property type="component" value="Unassembled WGS sequence"/>
</dbReference>
<evidence type="ECO:0000313" key="7">
    <source>
        <dbReference type="EMBL" id="GAA5173289.1"/>
    </source>
</evidence>
<evidence type="ECO:0000256" key="3">
    <source>
        <dbReference type="ARBA" id="ARBA00022603"/>
    </source>
</evidence>
<dbReference type="InterPro" id="IPR050714">
    <property type="entry name" value="Cobalamin_biosynth_MTase"/>
</dbReference>
<keyword evidence="8" id="KW-1185">Reference proteome</keyword>
<dbReference type="InterPro" id="IPR014008">
    <property type="entry name" value="Cbl_synth_MTase_CbiT"/>
</dbReference>
<evidence type="ECO:0000256" key="4">
    <source>
        <dbReference type="ARBA" id="ARBA00022679"/>
    </source>
</evidence>
<dbReference type="Pfam" id="PF00590">
    <property type="entry name" value="TP_methylase"/>
    <property type="match status" value="1"/>
</dbReference>
<dbReference type="InterPro" id="IPR012818">
    <property type="entry name" value="CbiE"/>
</dbReference>
<dbReference type="Gene3D" id="3.40.50.150">
    <property type="entry name" value="Vaccinia Virus protein VP39"/>
    <property type="match status" value="1"/>
</dbReference>
<keyword evidence="5" id="KW-0949">S-adenosyl-L-methionine</keyword>
<name>A0ABP9R9X1_9PSEU</name>
<evidence type="ECO:0000256" key="2">
    <source>
        <dbReference type="ARBA" id="ARBA00022573"/>
    </source>
</evidence>
<comment type="pathway">
    <text evidence="1">Cofactor biosynthesis; adenosylcobalamin biosynthesis.</text>
</comment>
<keyword evidence="2" id="KW-0169">Cobalamin biosynthesis</keyword>
<keyword evidence="3" id="KW-0489">Methyltransferase</keyword>
<dbReference type="CDD" id="cd11644">
    <property type="entry name" value="Precorrin-6Y-MT"/>
    <property type="match status" value="1"/>
</dbReference>
<sequence length="394" mass="41278">MVGIGADGLAGLAKAARDAVAAAEVVLGGRRQLALLGDHPGRLVEWPSPMLPALPGLFERFSGARVCALASGDPMFYGLGATLARVLGPDRIEVHPHPSSLSLACARLRWAQQDVAVLSAVGRPLDRLRARLAPGRRLLVLVPDASGPASVARLLAEEGYEASELTVLEQLGGPEERIYAGKAGAWAHAPGDALAVVAVHCDAEAAGRSPLPGLPDEAFEHDGQLTKREIRALTLANLAPLPDRLLWDVGAGAGSVAIEWLRAQPAGRAIAVERDPERADRIGRNAARLGVPELRVVRASAPEGLRDLEQPDVVFVGGGVTGPGVLETCWAALRPGGRLVANAVTVQSEALLGAWHADRGGSLTRLSVQRAVPVGRFTGWRPALPVTQWVADKP</sequence>
<dbReference type="EMBL" id="BAABJP010000055">
    <property type="protein sequence ID" value="GAA5173289.1"/>
    <property type="molecule type" value="Genomic_DNA"/>
</dbReference>
<dbReference type="InterPro" id="IPR014776">
    <property type="entry name" value="4pyrrole_Mease_sub2"/>
</dbReference>
<protein>
    <submittedName>
        <fullName evidence="7">Bifunctional cobalt-precorrin-7 (C(5))-methyltransferase/cobalt-precorrin-6B (C(15))-methyltransferase</fullName>
    </submittedName>
</protein>
<dbReference type="InterPro" id="IPR000878">
    <property type="entry name" value="4pyrrol_Mease"/>
</dbReference>
<dbReference type="Gene3D" id="3.30.950.10">
    <property type="entry name" value="Methyltransferase, Cobalt-precorrin-4 Transmethylase, Domain 2"/>
    <property type="match status" value="1"/>
</dbReference>
<feature type="domain" description="Tetrapyrrole methylase" evidence="6">
    <location>
        <begin position="1"/>
        <end position="184"/>
    </location>
</feature>
<dbReference type="CDD" id="cd02440">
    <property type="entry name" value="AdoMet_MTases"/>
    <property type="match status" value="1"/>
</dbReference>